<feature type="active site" description="Proton donor" evidence="10">
    <location>
        <position position="76"/>
    </location>
</feature>
<dbReference type="EnsemblMetazoa" id="MESCA008792-RA">
    <property type="protein sequence ID" value="MESCA008792-PA"/>
    <property type="gene ID" value="MESCA008792"/>
</dbReference>
<evidence type="ECO:0000256" key="2">
    <source>
        <dbReference type="ARBA" id="ARBA00003949"/>
    </source>
</evidence>
<evidence type="ECO:0000256" key="11">
    <source>
        <dbReference type="PIRSR" id="PIRSR606262-2"/>
    </source>
</evidence>
<dbReference type="GO" id="GO:0004126">
    <property type="term" value="F:cytidine deaminase activity"/>
    <property type="evidence" value="ECO:0007669"/>
    <property type="project" value="UniProtKB-UniRule"/>
</dbReference>
<dbReference type="InterPro" id="IPR006262">
    <property type="entry name" value="Cyt_deam_tetra"/>
</dbReference>
<comment type="similarity">
    <text evidence="3 13">Belongs to the cytidine and deoxycytidylate deaminase family.</text>
</comment>
<dbReference type="NCBIfam" id="TIGR01354">
    <property type="entry name" value="cyt_deam_tetra"/>
    <property type="match status" value="1"/>
</dbReference>
<dbReference type="GO" id="GO:0072527">
    <property type="term" value="P:pyrimidine-containing compound metabolic process"/>
    <property type="evidence" value="ECO:0007669"/>
    <property type="project" value="UniProtKB-ARBA"/>
</dbReference>
<dbReference type="InterPro" id="IPR016193">
    <property type="entry name" value="Cytidine_deaminase-like"/>
</dbReference>
<dbReference type="OMA" id="LTHFTCV"/>
<evidence type="ECO:0000256" key="12">
    <source>
        <dbReference type="PIRSR" id="PIRSR606262-3"/>
    </source>
</evidence>
<proteinExistence type="inferred from homology"/>
<feature type="binding site" evidence="11">
    <location>
        <begin position="63"/>
        <end position="69"/>
    </location>
    <ligand>
        <name>substrate</name>
    </ligand>
</feature>
<evidence type="ECO:0000256" key="8">
    <source>
        <dbReference type="ARBA" id="ARBA00032005"/>
    </source>
</evidence>
<evidence type="ECO:0000256" key="13">
    <source>
        <dbReference type="RuleBase" id="RU364006"/>
    </source>
</evidence>
<organism evidence="15 16">
    <name type="scientific">Megaselia scalaris</name>
    <name type="common">Humpbacked fly</name>
    <name type="synonym">Phora scalaris</name>
    <dbReference type="NCBI Taxonomy" id="36166"/>
    <lineage>
        <taxon>Eukaryota</taxon>
        <taxon>Metazoa</taxon>
        <taxon>Ecdysozoa</taxon>
        <taxon>Arthropoda</taxon>
        <taxon>Hexapoda</taxon>
        <taxon>Insecta</taxon>
        <taxon>Pterygota</taxon>
        <taxon>Neoptera</taxon>
        <taxon>Endopterygota</taxon>
        <taxon>Diptera</taxon>
        <taxon>Brachycera</taxon>
        <taxon>Muscomorpha</taxon>
        <taxon>Platypezoidea</taxon>
        <taxon>Phoridae</taxon>
        <taxon>Megaseliini</taxon>
        <taxon>Megaselia</taxon>
    </lineage>
</organism>
<evidence type="ECO:0000256" key="9">
    <source>
        <dbReference type="ARBA" id="ARBA00049558"/>
    </source>
</evidence>
<feature type="binding site" evidence="12">
    <location>
        <position position="74"/>
    </location>
    <ligand>
        <name>Zn(2+)</name>
        <dbReference type="ChEBI" id="CHEBI:29105"/>
        <note>catalytic</note>
    </ligand>
</feature>
<evidence type="ECO:0000256" key="1">
    <source>
        <dbReference type="ARBA" id="ARBA00001947"/>
    </source>
</evidence>
<dbReference type="GO" id="GO:0008270">
    <property type="term" value="F:zinc ion binding"/>
    <property type="evidence" value="ECO:0007669"/>
    <property type="project" value="UniProtKB-UniRule"/>
</dbReference>
<dbReference type="SUPFAM" id="SSF53927">
    <property type="entry name" value="Cytidine deaminase-like"/>
    <property type="match status" value="1"/>
</dbReference>
<accession>T1GY70</accession>
<dbReference type="GO" id="GO:0055086">
    <property type="term" value="P:nucleobase-containing small molecule metabolic process"/>
    <property type="evidence" value="ECO:0007669"/>
    <property type="project" value="UniProtKB-ARBA"/>
</dbReference>
<dbReference type="InterPro" id="IPR002125">
    <property type="entry name" value="CMP_dCMP_dom"/>
</dbReference>
<evidence type="ECO:0000256" key="10">
    <source>
        <dbReference type="PIRSR" id="PIRSR606262-1"/>
    </source>
</evidence>
<sequence>MSLFINGFKDSKNVKEFKDLDSAAQELLLAAIKARENAYCPYSKFPVGAAILTENNEVFTGCNIENGAYTAGLCAERTAAAKAISEGQIKFKAIAVVALQENGFTTPCGVCRQFISEFALNGDVPIYLAKPTNPPLRVFCTSIYQLLPESFSFAK</sequence>
<keyword evidence="7 12" id="KW-0862">Zinc</keyword>
<dbReference type="Pfam" id="PF00383">
    <property type="entry name" value="dCMP_cyt_deam_1"/>
    <property type="match status" value="1"/>
</dbReference>
<protein>
    <recommendedName>
        <fullName evidence="4 13">Cytidine deaminase</fullName>
        <ecNumber evidence="4 13">3.5.4.5</ecNumber>
    </recommendedName>
    <alternativeName>
        <fullName evidence="8 13">Cytidine aminohydrolase</fullName>
    </alternativeName>
</protein>
<reference evidence="16" key="1">
    <citation type="submission" date="2013-02" db="EMBL/GenBank/DDBJ databases">
        <authorList>
            <person name="Hughes D."/>
        </authorList>
    </citation>
    <scope>NUCLEOTIDE SEQUENCE</scope>
    <source>
        <strain>Durham</strain>
        <strain evidence="16">NC isolate 2 -- Noor lab</strain>
    </source>
</reference>
<evidence type="ECO:0000256" key="7">
    <source>
        <dbReference type="ARBA" id="ARBA00022833"/>
    </source>
</evidence>
<comment type="catalytic activity">
    <reaction evidence="9 13">
        <text>cytidine + H2O + H(+) = uridine + NH4(+)</text>
        <dbReference type="Rhea" id="RHEA:16069"/>
        <dbReference type="ChEBI" id="CHEBI:15377"/>
        <dbReference type="ChEBI" id="CHEBI:15378"/>
        <dbReference type="ChEBI" id="CHEBI:16704"/>
        <dbReference type="ChEBI" id="CHEBI:17562"/>
        <dbReference type="ChEBI" id="CHEBI:28938"/>
        <dbReference type="EC" id="3.5.4.5"/>
    </reaction>
</comment>
<feature type="binding site" evidence="12">
    <location>
        <position position="108"/>
    </location>
    <ligand>
        <name>Zn(2+)</name>
        <dbReference type="ChEBI" id="CHEBI:29105"/>
        <note>catalytic</note>
    </ligand>
</feature>
<comment type="function">
    <text evidence="2 13">This enzyme scavenges exogenous and endogenous cytidine and 2'-deoxycytidine for UMP synthesis.</text>
</comment>
<keyword evidence="6 13" id="KW-0378">Hydrolase</keyword>
<dbReference type="Gene3D" id="3.40.140.10">
    <property type="entry name" value="Cytidine Deaminase, domain 2"/>
    <property type="match status" value="1"/>
</dbReference>
<evidence type="ECO:0000259" key="14">
    <source>
        <dbReference type="PROSITE" id="PS51747"/>
    </source>
</evidence>
<dbReference type="PANTHER" id="PTHR11644">
    <property type="entry name" value="CYTIDINE DEAMINASE"/>
    <property type="match status" value="1"/>
</dbReference>
<feature type="domain" description="CMP/dCMP-type deaminase" evidence="14">
    <location>
        <begin position="22"/>
        <end position="154"/>
    </location>
</feature>
<dbReference type="EC" id="3.5.4.5" evidence="4 13"/>
<dbReference type="CDD" id="cd01283">
    <property type="entry name" value="cytidine_deaminase"/>
    <property type="match status" value="1"/>
</dbReference>
<dbReference type="STRING" id="36166.T1GY70"/>
<evidence type="ECO:0000313" key="16">
    <source>
        <dbReference type="Proteomes" id="UP000015102"/>
    </source>
</evidence>
<dbReference type="FunFam" id="3.40.140.10:FF:000008">
    <property type="entry name" value="Cytidine deaminase"/>
    <property type="match status" value="1"/>
</dbReference>
<comment type="catalytic activity">
    <reaction evidence="13">
        <text>2'-deoxycytidine + H2O + H(+) = 2'-deoxyuridine + NH4(+)</text>
        <dbReference type="Rhea" id="RHEA:13433"/>
        <dbReference type="ChEBI" id="CHEBI:15377"/>
        <dbReference type="ChEBI" id="CHEBI:15378"/>
        <dbReference type="ChEBI" id="CHEBI:15698"/>
        <dbReference type="ChEBI" id="CHEBI:16450"/>
        <dbReference type="ChEBI" id="CHEBI:28938"/>
        <dbReference type="EC" id="3.5.4.5"/>
    </reaction>
</comment>
<comment type="cofactor">
    <cofactor evidence="1 12 13">
        <name>Zn(2+)</name>
        <dbReference type="ChEBI" id="CHEBI:29105"/>
    </cofactor>
</comment>
<evidence type="ECO:0000256" key="3">
    <source>
        <dbReference type="ARBA" id="ARBA00006576"/>
    </source>
</evidence>
<dbReference type="GO" id="GO:0005829">
    <property type="term" value="C:cytosol"/>
    <property type="evidence" value="ECO:0007669"/>
    <property type="project" value="TreeGrafter"/>
</dbReference>
<dbReference type="InterPro" id="IPR050202">
    <property type="entry name" value="Cyt/Deoxycyt_deaminase"/>
</dbReference>
<feature type="binding site" evidence="12">
    <location>
        <position position="111"/>
    </location>
    <ligand>
        <name>Zn(2+)</name>
        <dbReference type="ChEBI" id="CHEBI:29105"/>
        <note>catalytic</note>
    </ligand>
</feature>
<dbReference type="AlphaFoldDB" id="T1GY70"/>
<reference evidence="15" key="2">
    <citation type="submission" date="2015-06" db="UniProtKB">
        <authorList>
            <consortium name="EnsemblMetazoa"/>
        </authorList>
    </citation>
    <scope>IDENTIFICATION</scope>
</reference>
<evidence type="ECO:0000256" key="4">
    <source>
        <dbReference type="ARBA" id="ARBA00012783"/>
    </source>
</evidence>
<dbReference type="HOGENOM" id="CLU_097262_1_2_1"/>
<keyword evidence="5 12" id="KW-0479">Metal-binding</keyword>
<dbReference type="EMBL" id="CAQQ02388194">
    <property type="status" value="NOT_ANNOTATED_CDS"/>
    <property type="molecule type" value="Genomic_DNA"/>
</dbReference>
<dbReference type="PROSITE" id="PS51747">
    <property type="entry name" value="CYT_DCMP_DEAMINASES_2"/>
    <property type="match status" value="1"/>
</dbReference>
<evidence type="ECO:0000313" key="15">
    <source>
        <dbReference type="EnsemblMetazoa" id="MESCA008792-PA"/>
    </source>
</evidence>
<dbReference type="NCBIfam" id="NF004064">
    <property type="entry name" value="PRK05578.1"/>
    <property type="match status" value="1"/>
</dbReference>
<keyword evidence="16" id="KW-1185">Reference proteome</keyword>
<name>T1GY70_MEGSC</name>
<dbReference type="Proteomes" id="UP000015102">
    <property type="component" value="Unassembled WGS sequence"/>
</dbReference>
<evidence type="ECO:0000256" key="5">
    <source>
        <dbReference type="ARBA" id="ARBA00022723"/>
    </source>
</evidence>
<dbReference type="PANTHER" id="PTHR11644:SF2">
    <property type="entry name" value="CYTIDINE DEAMINASE"/>
    <property type="match status" value="1"/>
</dbReference>
<evidence type="ECO:0000256" key="6">
    <source>
        <dbReference type="ARBA" id="ARBA00022801"/>
    </source>
</evidence>